<dbReference type="InterPro" id="IPR036291">
    <property type="entry name" value="NAD(P)-bd_dom_sf"/>
</dbReference>
<dbReference type="Pfam" id="PF22725">
    <property type="entry name" value="GFO_IDH_MocA_C3"/>
    <property type="match status" value="1"/>
</dbReference>
<evidence type="ECO:0000259" key="3">
    <source>
        <dbReference type="Pfam" id="PF01408"/>
    </source>
</evidence>
<accession>A0A0R2PBX4</accession>
<dbReference type="AlphaFoldDB" id="A0A0R2PBX4"/>
<comment type="similarity">
    <text evidence="1">Belongs to the Gfo/Idh/MocA family.</text>
</comment>
<name>A0A0R2PBX4_9ACTN</name>
<comment type="caution">
    <text evidence="5">The sequence shown here is derived from an EMBL/GenBank/DDBJ whole genome shotgun (WGS) entry which is preliminary data.</text>
</comment>
<proteinExistence type="inferred from homology"/>
<feature type="domain" description="GFO/IDH/MocA-like oxidoreductase" evidence="4">
    <location>
        <begin position="130"/>
        <end position="248"/>
    </location>
</feature>
<dbReference type="Pfam" id="PF01408">
    <property type="entry name" value="GFO_IDH_MocA"/>
    <property type="match status" value="1"/>
</dbReference>
<dbReference type="Gene3D" id="3.40.50.720">
    <property type="entry name" value="NAD(P)-binding Rossmann-like Domain"/>
    <property type="match status" value="1"/>
</dbReference>
<sequence length="338" mass="36583">MNLRVGIAGYGLAGRYFHAPLLKGCGFEVAAVLTSNDLRRSHALEDFPRTTVVQSMEQLLAQNLDLVVVASANLVHAEQAIVALKAGVPVVVDKPMGLNYEETKRIVDTAQSLGVSVSTFFNRRWDSDALTVKKVLESGELGQIHRMDSRFERFRPEVNVQSWRENMRAQDGGGQLLDLQPHLISTAIDWFGRAELLTASVRSIRGAADDDAVLVLKHESGVVSYLSASVVAGSPGPRLRILGSKGALVINDLDPQEGLLRAGKFPDGGVWSEPTTSIAHIYRGAEVEEVTGVPGNYALFYRAVASAIQQGTPWPISNEDALMVAKIIDQAREIGTDG</sequence>
<dbReference type="Gene3D" id="3.30.360.10">
    <property type="entry name" value="Dihydrodipicolinate Reductase, domain 2"/>
    <property type="match status" value="1"/>
</dbReference>
<feature type="domain" description="Gfo/Idh/MocA-like oxidoreductase N-terminal" evidence="3">
    <location>
        <begin position="3"/>
        <end position="119"/>
    </location>
</feature>
<dbReference type="InterPro" id="IPR055170">
    <property type="entry name" value="GFO_IDH_MocA-like_dom"/>
</dbReference>
<dbReference type="SUPFAM" id="SSF51735">
    <property type="entry name" value="NAD(P)-binding Rossmann-fold domains"/>
    <property type="match status" value="1"/>
</dbReference>
<dbReference type="InterPro" id="IPR000683">
    <property type="entry name" value="Gfo/Idh/MocA-like_OxRdtase_N"/>
</dbReference>
<dbReference type="GO" id="GO:0016491">
    <property type="term" value="F:oxidoreductase activity"/>
    <property type="evidence" value="ECO:0007669"/>
    <property type="project" value="UniProtKB-KW"/>
</dbReference>
<evidence type="ECO:0000313" key="5">
    <source>
        <dbReference type="EMBL" id="KRO35448.1"/>
    </source>
</evidence>
<gene>
    <name evidence="5" type="ORF">ABR54_05135</name>
</gene>
<dbReference type="InterPro" id="IPR051317">
    <property type="entry name" value="Gfo/Idh/MocA_oxidoreduct"/>
</dbReference>
<dbReference type="SUPFAM" id="SSF55347">
    <property type="entry name" value="Glyceraldehyde-3-phosphate dehydrogenase-like, C-terminal domain"/>
    <property type="match status" value="1"/>
</dbReference>
<evidence type="ECO:0000259" key="4">
    <source>
        <dbReference type="Pfam" id="PF22725"/>
    </source>
</evidence>
<reference evidence="5 6" key="1">
    <citation type="submission" date="2015-10" db="EMBL/GenBank/DDBJ databases">
        <title>Metagenome-Assembled Genomes uncover a global brackish microbiome.</title>
        <authorList>
            <person name="Hugerth L.W."/>
            <person name="Larsson J."/>
            <person name="Alneberg J."/>
            <person name="Lindh M.V."/>
            <person name="Legrand C."/>
            <person name="Pinhassi J."/>
            <person name="Andersson A.F."/>
        </authorList>
    </citation>
    <scope>NUCLEOTIDE SEQUENCE [LARGE SCALE GENOMIC DNA]</scope>
    <source>
        <strain evidence="5">BACL15 MAG-120619-bin91</strain>
    </source>
</reference>
<dbReference type="PANTHER" id="PTHR43708">
    <property type="entry name" value="CONSERVED EXPRESSED OXIDOREDUCTASE (EUROFUNG)"/>
    <property type="match status" value="1"/>
</dbReference>
<dbReference type="GO" id="GO:0000166">
    <property type="term" value="F:nucleotide binding"/>
    <property type="evidence" value="ECO:0007669"/>
    <property type="project" value="InterPro"/>
</dbReference>
<organism evidence="5 6">
    <name type="scientific">Actinobacteria bacterium BACL15 MAG-120619-bin91</name>
    <dbReference type="NCBI Taxonomy" id="1655562"/>
    <lineage>
        <taxon>Bacteria</taxon>
        <taxon>Bacillati</taxon>
        <taxon>Actinomycetota</taxon>
        <taxon>Actinomycetes</taxon>
        <taxon>Actinomycetes incertae sedis</taxon>
        <taxon>ac1 cluster</taxon>
    </lineage>
</organism>
<evidence type="ECO:0000313" key="6">
    <source>
        <dbReference type="Proteomes" id="UP000053274"/>
    </source>
</evidence>
<dbReference type="Proteomes" id="UP000053274">
    <property type="component" value="Unassembled WGS sequence"/>
</dbReference>
<keyword evidence="2" id="KW-0560">Oxidoreductase</keyword>
<evidence type="ECO:0000256" key="1">
    <source>
        <dbReference type="ARBA" id="ARBA00010928"/>
    </source>
</evidence>
<protein>
    <submittedName>
        <fullName evidence="5">Dehydrogenase</fullName>
    </submittedName>
</protein>
<evidence type="ECO:0000256" key="2">
    <source>
        <dbReference type="ARBA" id="ARBA00023002"/>
    </source>
</evidence>
<dbReference type="PANTHER" id="PTHR43708:SF5">
    <property type="entry name" value="CONSERVED EXPRESSED OXIDOREDUCTASE (EUROFUNG)-RELATED"/>
    <property type="match status" value="1"/>
</dbReference>
<dbReference type="EMBL" id="LIAM01000103">
    <property type="protein sequence ID" value="KRO35448.1"/>
    <property type="molecule type" value="Genomic_DNA"/>
</dbReference>